<comment type="caution">
    <text evidence="4">The sequence shown here is derived from an EMBL/GenBank/DDBJ whole genome shotgun (WGS) entry which is preliminary data.</text>
</comment>
<dbReference type="OrthoDB" id="5572918at2"/>
<dbReference type="Proteomes" id="UP000078090">
    <property type="component" value="Unassembled WGS sequence"/>
</dbReference>
<feature type="signal peptide" evidence="3">
    <location>
        <begin position="1"/>
        <end position="19"/>
    </location>
</feature>
<gene>
    <name evidence="4" type="ORF">A1332_00435</name>
</gene>
<keyword evidence="1" id="KW-0175">Coiled coil</keyword>
<feature type="region of interest" description="Disordered" evidence="2">
    <location>
        <begin position="68"/>
        <end position="94"/>
    </location>
</feature>
<feature type="chain" id="PRO_5008068337" description="Porin" evidence="3">
    <location>
        <begin position="20"/>
        <end position="490"/>
    </location>
</feature>
<evidence type="ECO:0000256" key="3">
    <source>
        <dbReference type="SAM" id="SignalP"/>
    </source>
</evidence>
<dbReference type="AlphaFoldDB" id="A0A177MQ29"/>
<accession>A0A177MQ29</accession>
<keyword evidence="3" id="KW-0732">Signal</keyword>
<protein>
    <recommendedName>
        <fullName evidence="6">Porin</fullName>
    </recommendedName>
</protein>
<organism evidence="4 5">
    <name type="scientific">Methylomonas methanica</name>
    <dbReference type="NCBI Taxonomy" id="421"/>
    <lineage>
        <taxon>Bacteria</taxon>
        <taxon>Pseudomonadati</taxon>
        <taxon>Pseudomonadota</taxon>
        <taxon>Gammaproteobacteria</taxon>
        <taxon>Methylococcales</taxon>
        <taxon>Methylococcaceae</taxon>
        <taxon>Methylomonas</taxon>
    </lineage>
</organism>
<evidence type="ECO:0000256" key="2">
    <source>
        <dbReference type="SAM" id="MobiDB-lite"/>
    </source>
</evidence>
<proteinExistence type="predicted"/>
<sequence>MHPRNQRIAIALLSLAAYADVHATAAEDEHIRQIVQGVLKEKDQKIEQLEARIKQLEQERNNSVAVSANPTVTPAGEPAPAPAPVKTAANAKPEPTVDTKLKALDKKIAALKEAAEANGLQMSGFFDINAKTGNSTDQTFSVGSVELDLDYVHDDHFGASSALVLCGNSSNADYGAPGAVFCGNSGPGALSGGSTMAGIAVALVDYHSFNDRIPPRGRIFNNKGFHIQAGRFDLPFGTDYQNFANKDRITITAPLTTSRMQLGGYNADGIRSYGAWDMFNYSVFWTDALYANDGHTVGGRLGLALGQNTYKIHNANPEGIEIGVSHLSEFDGENRIRNTVYGADLSIGYGIWRLQNEFMLLNAHQQVFLEQDADGNPLPIIIPDPNTSPFGKGHQLGYHSTLTVDLESLSKQPIVAFARYSRWQPSQDLGLDFDGSTVAINDISMLSLGFNYKFSDHLRVKFEYNDSLGTETAERYFDRKLGIAQIVMSF</sequence>
<feature type="compositionally biased region" description="Low complexity" evidence="2">
    <location>
        <begin position="84"/>
        <end position="93"/>
    </location>
</feature>
<dbReference type="RefSeq" id="WP_064007357.1">
    <property type="nucleotide sequence ID" value="NZ_LUUG01000049.1"/>
</dbReference>
<feature type="coiled-coil region" evidence="1">
    <location>
        <begin position="32"/>
        <end position="66"/>
    </location>
</feature>
<evidence type="ECO:0008006" key="6">
    <source>
        <dbReference type="Google" id="ProtNLM"/>
    </source>
</evidence>
<name>A0A177MQ29_METMH</name>
<dbReference type="InterPro" id="IPR023614">
    <property type="entry name" value="Porin_dom_sf"/>
</dbReference>
<reference evidence="4 5" key="1">
    <citation type="submission" date="2016-03" db="EMBL/GenBank/DDBJ databases">
        <authorList>
            <person name="Ploux O."/>
        </authorList>
    </citation>
    <scope>NUCLEOTIDE SEQUENCE [LARGE SCALE GENOMIC DNA]</scope>
    <source>
        <strain evidence="4 5">R-45363</strain>
    </source>
</reference>
<evidence type="ECO:0000313" key="4">
    <source>
        <dbReference type="EMBL" id="OAI07896.1"/>
    </source>
</evidence>
<dbReference type="Gene3D" id="2.40.160.10">
    <property type="entry name" value="Porin"/>
    <property type="match status" value="1"/>
</dbReference>
<evidence type="ECO:0000256" key="1">
    <source>
        <dbReference type="SAM" id="Coils"/>
    </source>
</evidence>
<dbReference type="EMBL" id="LUUG01000049">
    <property type="protein sequence ID" value="OAI07896.1"/>
    <property type="molecule type" value="Genomic_DNA"/>
</dbReference>
<evidence type="ECO:0000313" key="5">
    <source>
        <dbReference type="Proteomes" id="UP000078090"/>
    </source>
</evidence>